<dbReference type="OrthoDB" id="406152at2759"/>
<evidence type="ECO:0000256" key="1">
    <source>
        <dbReference type="ARBA" id="ARBA00006149"/>
    </source>
</evidence>
<evidence type="ECO:0000256" key="4">
    <source>
        <dbReference type="ARBA" id="ARBA00022691"/>
    </source>
</evidence>
<accession>A0A4Z1NI01</accession>
<evidence type="ECO:0000313" key="6">
    <source>
        <dbReference type="EMBL" id="TID14189.1"/>
    </source>
</evidence>
<dbReference type="Gene3D" id="3.40.50.150">
    <property type="entry name" value="Vaccinia Virus protein VP39"/>
    <property type="match status" value="1"/>
</dbReference>
<dbReference type="PANTHER" id="PTHR45875">
    <property type="entry name" value="METHYLTRANSFERASE N6AMT1"/>
    <property type="match status" value="1"/>
</dbReference>
<dbReference type="GO" id="GO:0008757">
    <property type="term" value="F:S-adenosylmethionine-dependent methyltransferase activity"/>
    <property type="evidence" value="ECO:0007669"/>
    <property type="project" value="TreeGrafter"/>
</dbReference>
<keyword evidence="3" id="KW-0808">Transferase</keyword>
<evidence type="ECO:0000256" key="2">
    <source>
        <dbReference type="ARBA" id="ARBA00022603"/>
    </source>
</evidence>
<keyword evidence="2" id="KW-0489">Methyltransferase</keyword>
<comment type="similarity">
    <text evidence="1">Belongs to the eukaryotic/archaeal PrmC-related family.</text>
</comment>
<proteinExistence type="inferred from homology"/>
<gene>
    <name evidence="6" type="ORF">E6O75_ATG09268</name>
</gene>
<keyword evidence="4" id="KW-0949">S-adenosyl-L-methionine</keyword>
<evidence type="ECO:0000256" key="3">
    <source>
        <dbReference type="ARBA" id="ARBA00022679"/>
    </source>
</evidence>
<dbReference type="GO" id="GO:0003676">
    <property type="term" value="F:nucleic acid binding"/>
    <property type="evidence" value="ECO:0007669"/>
    <property type="project" value="InterPro"/>
</dbReference>
<dbReference type="InterPro" id="IPR029063">
    <property type="entry name" value="SAM-dependent_MTases_sf"/>
</dbReference>
<dbReference type="GO" id="GO:0032259">
    <property type="term" value="P:methylation"/>
    <property type="evidence" value="ECO:0007669"/>
    <property type="project" value="UniProtKB-KW"/>
</dbReference>
<reference evidence="6 7" key="1">
    <citation type="submission" date="2019-04" db="EMBL/GenBank/DDBJ databases">
        <title>High contiguity whole genome sequence and gene annotation resource for two Venturia nashicola isolates.</title>
        <authorList>
            <person name="Prokchorchik M."/>
            <person name="Won K."/>
            <person name="Lee Y."/>
            <person name="Choi E.D."/>
            <person name="Segonzac C."/>
            <person name="Sohn K.H."/>
        </authorList>
    </citation>
    <scope>NUCLEOTIDE SEQUENCE [LARGE SCALE GENOMIC DNA]</scope>
    <source>
        <strain evidence="6 7">PRI2</strain>
    </source>
</reference>
<dbReference type="EMBL" id="SNSC02000023">
    <property type="protein sequence ID" value="TID14189.1"/>
    <property type="molecule type" value="Genomic_DNA"/>
</dbReference>
<dbReference type="GO" id="GO:0035657">
    <property type="term" value="C:eRF1 methyltransferase complex"/>
    <property type="evidence" value="ECO:0007669"/>
    <property type="project" value="TreeGrafter"/>
</dbReference>
<keyword evidence="7" id="KW-1185">Reference proteome</keyword>
<dbReference type="AlphaFoldDB" id="A0A4Z1NI01"/>
<name>A0A4Z1NI01_9PEZI</name>
<sequence>MLPTPSTSHVNFDQVYEPAEDSYLLLDTLSSASETLFLTERFNATKLSPLVLEVGIGSGVVLAFVTAQSKTIFGRRDVLTLGTDLNSFACRAAKTTIERAAKEAGKRSGTLSDTMNADLTAPIRADSVDVLIFNPPYVPTEELPDLAEHEMYNEAVIAAPKAFERDSHMLALSYAGGKDGMETTDRLLEQLPGVLHTDRGVAYVLLCAQNKPIEVKERIQQWQGGWNAELVGSSGRQAGWEKLQILRIWRG</sequence>
<dbReference type="STRING" id="86259.A0A4Z1NI01"/>
<dbReference type="FunFam" id="3.40.50.150:FF:000274">
    <property type="entry name" value="ERF1 methyltransferase catalytic subunit MTQ2"/>
    <property type="match status" value="1"/>
</dbReference>
<dbReference type="InterPro" id="IPR052190">
    <property type="entry name" value="Euk-Arch_PrmC-MTase"/>
</dbReference>
<dbReference type="GO" id="GO:0008276">
    <property type="term" value="F:protein methyltransferase activity"/>
    <property type="evidence" value="ECO:0007669"/>
    <property type="project" value="TreeGrafter"/>
</dbReference>
<dbReference type="PANTHER" id="PTHR45875:SF1">
    <property type="entry name" value="METHYLTRANSFERASE N6AMT1"/>
    <property type="match status" value="1"/>
</dbReference>
<dbReference type="Pfam" id="PF05175">
    <property type="entry name" value="MTS"/>
    <property type="match status" value="1"/>
</dbReference>
<dbReference type="InterPro" id="IPR002052">
    <property type="entry name" value="DNA_methylase_N6_adenine_CS"/>
</dbReference>
<dbReference type="PROSITE" id="PS00092">
    <property type="entry name" value="N6_MTASE"/>
    <property type="match status" value="1"/>
</dbReference>
<organism evidence="6 7">
    <name type="scientific">Venturia nashicola</name>
    <dbReference type="NCBI Taxonomy" id="86259"/>
    <lineage>
        <taxon>Eukaryota</taxon>
        <taxon>Fungi</taxon>
        <taxon>Dikarya</taxon>
        <taxon>Ascomycota</taxon>
        <taxon>Pezizomycotina</taxon>
        <taxon>Dothideomycetes</taxon>
        <taxon>Pleosporomycetidae</taxon>
        <taxon>Venturiales</taxon>
        <taxon>Venturiaceae</taxon>
        <taxon>Venturia</taxon>
    </lineage>
</organism>
<dbReference type="InterPro" id="IPR007848">
    <property type="entry name" value="Small_mtfrase_dom"/>
</dbReference>
<evidence type="ECO:0000259" key="5">
    <source>
        <dbReference type="Pfam" id="PF05175"/>
    </source>
</evidence>
<feature type="domain" description="Methyltransferase small" evidence="5">
    <location>
        <begin position="35"/>
        <end position="155"/>
    </location>
</feature>
<protein>
    <submittedName>
        <fullName evidence="6">Lethal(2) giant larvae</fullName>
    </submittedName>
</protein>
<evidence type="ECO:0000313" key="7">
    <source>
        <dbReference type="Proteomes" id="UP000298493"/>
    </source>
</evidence>
<dbReference type="SUPFAM" id="SSF53335">
    <property type="entry name" value="S-adenosyl-L-methionine-dependent methyltransferases"/>
    <property type="match status" value="1"/>
</dbReference>
<dbReference type="Proteomes" id="UP000298493">
    <property type="component" value="Unassembled WGS sequence"/>
</dbReference>
<comment type="caution">
    <text evidence="6">The sequence shown here is derived from an EMBL/GenBank/DDBJ whole genome shotgun (WGS) entry which is preliminary data.</text>
</comment>